<protein>
    <submittedName>
        <fullName evidence="1">Uncharacterized protein</fullName>
    </submittedName>
</protein>
<organism evidence="1 2">
    <name type="scientific">Siminovitchia fordii</name>
    <dbReference type="NCBI Taxonomy" id="254759"/>
    <lineage>
        <taxon>Bacteria</taxon>
        <taxon>Bacillati</taxon>
        <taxon>Bacillota</taxon>
        <taxon>Bacilli</taxon>
        <taxon>Bacillales</taxon>
        <taxon>Bacillaceae</taxon>
        <taxon>Siminovitchia</taxon>
    </lineage>
</organism>
<dbReference type="EMBL" id="BOQT01000018">
    <property type="protein sequence ID" value="GIN22617.1"/>
    <property type="molecule type" value="Genomic_DNA"/>
</dbReference>
<dbReference type="RefSeq" id="WP_212963731.1">
    <property type="nucleotide sequence ID" value="NZ_BOQT01000018.1"/>
</dbReference>
<dbReference type="Proteomes" id="UP000680279">
    <property type="component" value="Unassembled WGS sequence"/>
</dbReference>
<comment type="caution">
    <text evidence="1">The sequence shown here is derived from an EMBL/GenBank/DDBJ whole genome shotgun (WGS) entry which is preliminary data.</text>
</comment>
<keyword evidence="2" id="KW-1185">Reference proteome</keyword>
<proteinExistence type="predicted"/>
<gene>
    <name evidence="1" type="ORF">J1TS3_37510</name>
</gene>
<evidence type="ECO:0000313" key="1">
    <source>
        <dbReference type="EMBL" id="GIN22617.1"/>
    </source>
</evidence>
<accession>A0ABQ4KA73</accession>
<evidence type="ECO:0000313" key="2">
    <source>
        <dbReference type="Proteomes" id="UP000680279"/>
    </source>
</evidence>
<name>A0ABQ4KA73_9BACI</name>
<reference evidence="1 2" key="1">
    <citation type="submission" date="2021-03" db="EMBL/GenBank/DDBJ databases">
        <title>Antimicrobial resistance genes in bacteria isolated from Japanese honey, and their potential for conferring macrolide and lincosamide resistance in the American foulbrood pathogen Paenibacillus larvae.</title>
        <authorList>
            <person name="Okamoto M."/>
            <person name="Kumagai M."/>
            <person name="Kanamori H."/>
            <person name="Takamatsu D."/>
        </authorList>
    </citation>
    <scope>NUCLEOTIDE SEQUENCE [LARGE SCALE GENOMIC DNA]</scope>
    <source>
        <strain evidence="1 2">J1TS3</strain>
    </source>
</reference>
<sequence>MLVYHLTGGANELPRLIHNWSELPDNVKNVLLSGEDYRIYDDHELLVYNGVEVIASCTIHVTQAKDIRYTEIKDCWTIEGNIWSIDDRYKNDALH</sequence>